<evidence type="ECO:0000313" key="3">
    <source>
        <dbReference type="RefSeq" id="XP_030984787.1"/>
    </source>
</evidence>
<gene>
    <name evidence="3" type="ORF">PgNI_03001</name>
</gene>
<dbReference type="GeneID" id="41957968"/>
<reference evidence="3" key="2">
    <citation type="submission" date="2019-10" db="EMBL/GenBank/DDBJ databases">
        <authorList>
            <consortium name="NCBI Genome Project"/>
        </authorList>
    </citation>
    <scope>NUCLEOTIDE SEQUENCE</scope>
    <source>
        <strain evidence="3">NI907</strain>
    </source>
</reference>
<dbReference type="RefSeq" id="XP_030984787.1">
    <property type="nucleotide sequence ID" value="XM_031123057.1"/>
</dbReference>
<keyword evidence="2" id="KW-1185">Reference proteome</keyword>
<reference evidence="3" key="1">
    <citation type="journal article" date="2019" name="Mol. Biol. Evol.">
        <title>Blast fungal genomes show frequent chromosomal changes, gene gains and losses, and effector gene turnover.</title>
        <authorList>
            <person name="Gomez Luciano L.B."/>
            <person name="Jason Tsai I."/>
            <person name="Chuma I."/>
            <person name="Tosa Y."/>
            <person name="Chen Y.H."/>
            <person name="Li J.Y."/>
            <person name="Li M.Y."/>
            <person name="Jade Lu M.Y."/>
            <person name="Nakayashiki H."/>
            <person name="Li W.H."/>
        </authorList>
    </citation>
    <scope>NUCLEOTIDE SEQUENCE</scope>
    <source>
        <strain evidence="3">NI907</strain>
    </source>
</reference>
<dbReference type="AlphaFoldDB" id="A0A6P8BC72"/>
<evidence type="ECO:0000256" key="1">
    <source>
        <dbReference type="SAM" id="MobiDB-lite"/>
    </source>
</evidence>
<reference evidence="3" key="3">
    <citation type="submission" date="2025-08" db="UniProtKB">
        <authorList>
            <consortium name="RefSeq"/>
        </authorList>
    </citation>
    <scope>IDENTIFICATION</scope>
    <source>
        <strain evidence="3">NI907</strain>
    </source>
</reference>
<protein>
    <submittedName>
        <fullName evidence="3">Uncharacterized protein</fullName>
    </submittedName>
</protein>
<accession>A0A6P8BC72</accession>
<evidence type="ECO:0000313" key="2">
    <source>
        <dbReference type="Proteomes" id="UP000515153"/>
    </source>
</evidence>
<dbReference type="Proteomes" id="UP000515153">
    <property type="component" value="Unplaced"/>
</dbReference>
<feature type="compositionally biased region" description="Basic and acidic residues" evidence="1">
    <location>
        <begin position="63"/>
        <end position="72"/>
    </location>
</feature>
<sequence>MSAHRGHRKGGDAATSELHVVLYEWQTSCQKNNDDEGLAEDLYQINSRKERAANNRDKIQFVDKGRKKESPHEITSTQRRVINGYYMQSRGSYDGGPD</sequence>
<proteinExistence type="predicted"/>
<organism evidence="2 3">
    <name type="scientific">Pyricularia grisea</name>
    <name type="common">Crabgrass-specific blast fungus</name>
    <name type="synonym">Magnaporthe grisea</name>
    <dbReference type="NCBI Taxonomy" id="148305"/>
    <lineage>
        <taxon>Eukaryota</taxon>
        <taxon>Fungi</taxon>
        <taxon>Dikarya</taxon>
        <taxon>Ascomycota</taxon>
        <taxon>Pezizomycotina</taxon>
        <taxon>Sordariomycetes</taxon>
        <taxon>Sordariomycetidae</taxon>
        <taxon>Magnaporthales</taxon>
        <taxon>Pyriculariaceae</taxon>
        <taxon>Pyricularia</taxon>
    </lineage>
</organism>
<feature type="region of interest" description="Disordered" evidence="1">
    <location>
        <begin position="63"/>
        <end position="98"/>
    </location>
</feature>
<name>A0A6P8BC72_PYRGI</name>
<dbReference type="KEGG" id="pgri:PgNI_03001"/>